<sequence length="63" mass="6781">MPLALDPSVFSDVFGNVSSVKPSVEQLNELEGIAQSKNQSILSTVEKCRNAGDKCVLEKEGNE</sequence>
<dbReference type="Proteomes" id="UP000027192">
    <property type="component" value="Unassembled WGS sequence"/>
</dbReference>
<organism evidence="1 2">
    <name type="scientific">Photobacterium galatheae</name>
    <dbReference type="NCBI Taxonomy" id="1654360"/>
    <lineage>
        <taxon>Bacteria</taxon>
        <taxon>Pseudomonadati</taxon>
        <taxon>Pseudomonadota</taxon>
        <taxon>Gammaproteobacteria</taxon>
        <taxon>Vibrionales</taxon>
        <taxon>Vibrionaceae</taxon>
        <taxon>Photobacterium</taxon>
    </lineage>
</organism>
<accession>A0A066RLF7</accession>
<protein>
    <submittedName>
        <fullName evidence="1">Uncharacterized protein</fullName>
    </submittedName>
</protein>
<dbReference type="RefSeq" id="WP_036752703.1">
    <property type="nucleotide sequence ID" value="NZ_JAGSGC010000010.1"/>
</dbReference>
<reference evidence="1 2" key="1">
    <citation type="submission" date="2014-04" db="EMBL/GenBank/DDBJ databases">
        <title>Draft genome sequence of Photobacterium halotolerans S2753: a solonamide, ngercheumicin and holomycin producer.</title>
        <authorList>
            <person name="Machado H.R."/>
            <person name="Gram L."/>
        </authorList>
    </citation>
    <scope>NUCLEOTIDE SEQUENCE [LARGE SCALE GENOMIC DNA]</scope>
    <source>
        <strain evidence="1 2">S2753</strain>
    </source>
</reference>
<keyword evidence="2" id="KW-1185">Reference proteome</keyword>
<dbReference type="EMBL" id="JMIB01000023">
    <property type="protein sequence ID" value="KDM91275.1"/>
    <property type="molecule type" value="Genomic_DNA"/>
</dbReference>
<dbReference type="AlphaFoldDB" id="A0A066RLF7"/>
<evidence type="ECO:0000313" key="1">
    <source>
        <dbReference type="EMBL" id="KDM91275.1"/>
    </source>
</evidence>
<dbReference type="STRING" id="1654360.EA58_11925"/>
<name>A0A066RLF7_9GAMM</name>
<evidence type="ECO:0000313" key="2">
    <source>
        <dbReference type="Proteomes" id="UP000027192"/>
    </source>
</evidence>
<gene>
    <name evidence="1" type="ORF">EA58_11925</name>
</gene>
<proteinExistence type="predicted"/>
<comment type="caution">
    <text evidence="1">The sequence shown here is derived from an EMBL/GenBank/DDBJ whole genome shotgun (WGS) entry which is preliminary data.</text>
</comment>